<protein>
    <submittedName>
        <fullName evidence="1">Uncharacterized protein</fullName>
    </submittedName>
</protein>
<evidence type="ECO:0000313" key="2">
    <source>
        <dbReference type="Proteomes" id="UP001231518"/>
    </source>
</evidence>
<evidence type="ECO:0000313" key="1">
    <source>
        <dbReference type="EMBL" id="KAJ8728950.1"/>
    </source>
</evidence>
<sequence length="241" mass="27887">MLYRVAHPKKRKVSHLHIYENGIELNHLNILNDEHLKELCPLMGVRIDLKKKINDHIEAQATTESVTTNESVLIDVEDEIICKGDLSINLSELFPLLPQFQDFDLKTLLETSPCGKSILQFYNTNGCLDTKRRNRLTDIIIRHLFTFIVNKRLTYDDYTILSGKIITLFPQETASTYFTRPIKKVDSHRGKSIAAKGKLIDRVRNLLFQSGERKRKSENNSETLEIETKKRIDSDCGMYHN</sequence>
<dbReference type="Proteomes" id="UP001231518">
    <property type="component" value="Chromosome 19"/>
</dbReference>
<reference evidence="1" key="1">
    <citation type="submission" date="2023-03" db="EMBL/GenBank/DDBJ databases">
        <title>Chromosome-level genomes of two armyworms, Mythimna separata and Mythimna loreyi, provide insights into the biosynthesis and reception of sex pheromones.</title>
        <authorList>
            <person name="Zhao H."/>
        </authorList>
    </citation>
    <scope>NUCLEOTIDE SEQUENCE</scope>
    <source>
        <strain evidence="1">BeijingLab</strain>
        <tissue evidence="1">Pupa</tissue>
    </source>
</reference>
<accession>A0AAD7YV57</accession>
<name>A0AAD7YV57_MYTSE</name>
<comment type="caution">
    <text evidence="1">The sequence shown here is derived from an EMBL/GenBank/DDBJ whole genome shotgun (WGS) entry which is preliminary data.</text>
</comment>
<dbReference type="EMBL" id="JARGEI010000007">
    <property type="protein sequence ID" value="KAJ8728950.1"/>
    <property type="molecule type" value="Genomic_DNA"/>
</dbReference>
<gene>
    <name evidence="1" type="ORF">PYW07_006646</name>
</gene>
<proteinExistence type="predicted"/>
<keyword evidence="2" id="KW-1185">Reference proteome</keyword>
<dbReference type="AlphaFoldDB" id="A0AAD7YV57"/>
<organism evidence="1 2">
    <name type="scientific">Mythimna separata</name>
    <name type="common">Oriental armyworm</name>
    <name type="synonym">Pseudaletia separata</name>
    <dbReference type="NCBI Taxonomy" id="271217"/>
    <lineage>
        <taxon>Eukaryota</taxon>
        <taxon>Metazoa</taxon>
        <taxon>Ecdysozoa</taxon>
        <taxon>Arthropoda</taxon>
        <taxon>Hexapoda</taxon>
        <taxon>Insecta</taxon>
        <taxon>Pterygota</taxon>
        <taxon>Neoptera</taxon>
        <taxon>Endopterygota</taxon>
        <taxon>Lepidoptera</taxon>
        <taxon>Glossata</taxon>
        <taxon>Ditrysia</taxon>
        <taxon>Noctuoidea</taxon>
        <taxon>Noctuidae</taxon>
        <taxon>Noctuinae</taxon>
        <taxon>Hadenini</taxon>
        <taxon>Mythimna</taxon>
    </lineage>
</organism>